<name>C4J5W2_MAIZE</name>
<dbReference type="PROSITE" id="PS51257">
    <property type="entry name" value="PROKAR_LIPOPROTEIN"/>
    <property type="match status" value="1"/>
</dbReference>
<reference evidence="1" key="1">
    <citation type="journal article" date="2009" name="PLoS Genet.">
        <title>Sequencing, mapping, and analysis of 27,455 maize full-length cDNAs.</title>
        <authorList>
            <person name="Soderlund C."/>
            <person name="Descour A."/>
            <person name="Kudrna D."/>
            <person name="Bomhoff M."/>
            <person name="Boyd L."/>
            <person name="Currie J."/>
            <person name="Angelova A."/>
            <person name="Collura K."/>
            <person name="Wissotski M."/>
            <person name="Ashley E."/>
            <person name="Morrow D."/>
            <person name="Fernandes J."/>
            <person name="Walbot V."/>
            <person name="Yu Y."/>
        </authorList>
    </citation>
    <scope>NUCLEOTIDE SEQUENCE</scope>
    <source>
        <strain evidence="1">B73</strain>
    </source>
</reference>
<dbReference type="EMBL" id="BT086209">
    <property type="protein sequence ID" value="ACR36562.1"/>
    <property type="molecule type" value="mRNA"/>
</dbReference>
<protein>
    <submittedName>
        <fullName evidence="1">Uncharacterized protein</fullName>
    </submittedName>
</protein>
<accession>C4J5W2</accession>
<sequence>MRKRRYDNHQMTVKSLVDLLERGAGGGATSGGCSDVVGSKLALSLVGGAAPGLAVEESLTVLVELQLGDDHFGGVDAHVHGGAVHLLAGDPLDVDDPAAAVHLHHLPLTALVGAAHDLHLVVLADRDGAHVVLVAELRRQPGGHENAADGGRGREVRLAALPARARDAGIALHGGGGVDALAYLGGRFGGGG</sequence>
<reference evidence="1" key="2">
    <citation type="submission" date="2012-06" db="EMBL/GenBank/DDBJ databases">
        <authorList>
            <person name="Yu Y."/>
            <person name="Currie J."/>
            <person name="Lomeli R."/>
            <person name="Angelova A."/>
            <person name="Collura K."/>
            <person name="Wissotski M."/>
            <person name="Campos D."/>
            <person name="Kudrna D."/>
            <person name="Golser W."/>
            <person name="Ashely E."/>
            <person name="Descour A."/>
            <person name="Fernandes J."/>
            <person name="Soderlund C."/>
            <person name="Walbot V."/>
        </authorList>
    </citation>
    <scope>NUCLEOTIDE SEQUENCE</scope>
    <source>
        <strain evidence="1">B73</strain>
    </source>
</reference>
<proteinExistence type="evidence at transcript level"/>
<organism evidence="1">
    <name type="scientific">Zea mays</name>
    <name type="common">Maize</name>
    <dbReference type="NCBI Taxonomy" id="4577"/>
    <lineage>
        <taxon>Eukaryota</taxon>
        <taxon>Viridiplantae</taxon>
        <taxon>Streptophyta</taxon>
        <taxon>Embryophyta</taxon>
        <taxon>Tracheophyta</taxon>
        <taxon>Spermatophyta</taxon>
        <taxon>Magnoliopsida</taxon>
        <taxon>Liliopsida</taxon>
        <taxon>Poales</taxon>
        <taxon>Poaceae</taxon>
        <taxon>PACMAD clade</taxon>
        <taxon>Panicoideae</taxon>
        <taxon>Andropogonodae</taxon>
        <taxon>Andropogoneae</taxon>
        <taxon>Tripsacinae</taxon>
        <taxon>Zea</taxon>
    </lineage>
</organism>
<dbReference type="AlphaFoldDB" id="C4J5W2"/>
<evidence type="ECO:0000313" key="1">
    <source>
        <dbReference type="EMBL" id="ACR36562.1"/>
    </source>
</evidence>